<dbReference type="EMBL" id="FWDM01000010">
    <property type="protein sequence ID" value="SLM11169.1"/>
    <property type="molecule type" value="Genomic_DNA"/>
</dbReference>
<protein>
    <recommendedName>
        <fullName evidence="9">Major facilitator superfamily (MFS) profile domain-containing protein</fullName>
    </recommendedName>
</protein>
<feature type="transmembrane region" description="Helical" evidence="7">
    <location>
        <begin position="175"/>
        <end position="193"/>
    </location>
</feature>
<feature type="region of interest" description="Disordered" evidence="6">
    <location>
        <begin position="47"/>
        <end position="75"/>
    </location>
</feature>
<keyword evidence="2" id="KW-0813">Transport</keyword>
<keyword evidence="5 7" id="KW-0472">Membrane</keyword>
<proteinExistence type="predicted"/>
<evidence type="ECO:0000256" key="3">
    <source>
        <dbReference type="ARBA" id="ARBA00022692"/>
    </source>
</evidence>
<dbReference type="InterPro" id="IPR036259">
    <property type="entry name" value="MFS_trans_sf"/>
</dbReference>
<feature type="compositionally biased region" description="Low complexity" evidence="6">
    <location>
        <begin position="53"/>
        <end position="62"/>
    </location>
</feature>
<evidence type="ECO:0000256" key="5">
    <source>
        <dbReference type="ARBA" id="ARBA00023136"/>
    </source>
</evidence>
<name>A0A3P3XGP0_9SPIR</name>
<keyword evidence="3 7" id="KW-0812">Transmembrane</keyword>
<dbReference type="AlphaFoldDB" id="A0A3P3XGP0"/>
<reference evidence="8" key="1">
    <citation type="submission" date="2017-02" db="EMBL/GenBank/DDBJ databases">
        <authorList>
            <person name="Regsiter A."/>
            <person name="William W."/>
        </authorList>
    </citation>
    <scope>NUCLEOTIDE SEQUENCE</scope>
    <source>
        <strain evidence="8">Bib</strain>
    </source>
</reference>
<dbReference type="PANTHER" id="PTHR43385">
    <property type="entry name" value="RIBOFLAVIN TRANSPORTER RIBJ"/>
    <property type="match status" value="1"/>
</dbReference>
<keyword evidence="4 7" id="KW-1133">Transmembrane helix</keyword>
<evidence type="ECO:0000256" key="7">
    <source>
        <dbReference type="SAM" id="Phobius"/>
    </source>
</evidence>
<dbReference type="InterPro" id="IPR011701">
    <property type="entry name" value="MFS"/>
</dbReference>
<evidence type="ECO:0000256" key="6">
    <source>
        <dbReference type="SAM" id="MobiDB-lite"/>
    </source>
</evidence>
<comment type="subcellular location">
    <subcellularLocation>
        <location evidence="1">Membrane</location>
        <topology evidence="1">Multi-pass membrane protein</topology>
    </subcellularLocation>
</comment>
<dbReference type="InterPro" id="IPR052983">
    <property type="entry name" value="MFS_Riboflavin_Transporter"/>
</dbReference>
<dbReference type="GO" id="GO:0022857">
    <property type="term" value="F:transmembrane transporter activity"/>
    <property type="evidence" value="ECO:0007669"/>
    <property type="project" value="InterPro"/>
</dbReference>
<sequence>MELFPEAHNGAIRLVQQSDGVDVQHRDRGAWARRSLERDEPCKIRPARGLGKALGSEGSAGQSAGGRGAANQGVAPAGQSAEPALLSSREIRGAIFSARFVLMWLVFFLNITAGIMFIGFQSPMIQDMVHAQDPGKSAAELAGVGATLIAISSMFNGFGRLFWGGLSDRIGRTRVFRIILGSQVLVFVELLFVRSPMVFGMLVCYVLLCYGGGFGAMPSYIAIVFGPRMMAVVYGAMLTAWSAGGIVGSQIVAFIKDRWPGGAVAASAAQAGAKVAQVAGGAAAGVNTGAAAAGAGPGVRVAAGAANVAAAGPAAMTAASWIFLIGAALLALGFGLSFLLSDGENLRKGV</sequence>
<feature type="transmembrane region" description="Helical" evidence="7">
    <location>
        <begin position="232"/>
        <end position="255"/>
    </location>
</feature>
<dbReference type="Pfam" id="PF07690">
    <property type="entry name" value="MFS_1"/>
    <property type="match status" value="1"/>
</dbReference>
<dbReference type="SUPFAM" id="SSF103473">
    <property type="entry name" value="MFS general substrate transporter"/>
    <property type="match status" value="1"/>
</dbReference>
<evidence type="ECO:0008006" key="9">
    <source>
        <dbReference type="Google" id="ProtNLM"/>
    </source>
</evidence>
<evidence type="ECO:0000256" key="1">
    <source>
        <dbReference type="ARBA" id="ARBA00004141"/>
    </source>
</evidence>
<evidence type="ECO:0000313" key="8">
    <source>
        <dbReference type="EMBL" id="SLM11169.1"/>
    </source>
</evidence>
<feature type="transmembrane region" description="Helical" evidence="7">
    <location>
        <begin position="141"/>
        <end position="163"/>
    </location>
</feature>
<feature type="transmembrane region" description="Helical" evidence="7">
    <location>
        <begin position="100"/>
        <end position="121"/>
    </location>
</feature>
<dbReference type="GO" id="GO:0016020">
    <property type="term" value="C:membrane"/>
    <property type="evidence" value="ECO:0007669"/>
    <property type="project" value="UniProtKB-SubCell"/>
</dbReference>
<dbReference type="PANTHER" id="PTHR43385:SF1">
    <property type="entry name" value="RIBOFLAVIN TRANSPORTER RIBJ"/>
    <property type="match status" value="1"/>
</dbReference>
<evidence type="ECO:0000256" key="2">
    <source>
        <dbReference type="ARBA" id="ARBA00022448"/>
    </source>
</evidence>
<gene>
    <name evidence="8" type="ORF">SPIROBIBN47_180031</name>
</gene>
<accession>A0A3P3XGP0</accession>
<feature type="transmembrane region" description="Helical" evidence="7">
    <location>
        <begin position="199"/>
        <end position="225"/>
    </location>
</feature>
<feature type="transmembrane region" description="Helical" evidence="7">
    <location>
        <begin position="318"/>
        <end position="340"/>
    </location>
</feature>
<evidence type="ECO:0000256" key="4">
    <source>
        <dbReference type="ARBA" id="ARBA00022989"/>
    </source>
</evidence>
<dbReference type="Gene3D" id="1.20.1250.20">
    <property type="entry name" value="MFS general substrate transporter like domains"/>
    <property type="match status" value="1"/>
</dbReference>
<organism evidence="8">
    <name type="scientific">uncultured spirochete</name>
    <dbReference type="NCBI Taxonomy" id="156406"/>
    <lineage>
        <taxon>Bacteria</taxon>
        <taxon>Pseudomonadati</taxon>
        <taxon>Spirochaetota</taxon>
        <taxon>Spirochaetia</taxon>
        <taxon>Spirochaetales</taxon>
        <taxon>environmental samples</taxon>
    </lineage>
</organism>